<feature type="transmembrane region" description="Helical" evidence="8">
    <location>
        <begin position="83"/>
        <end position="105"/>
    </location>
</feature>
<sequence length="410" mass="43863">MVNEYKQDRLGHSKLRIVILGFLIAFAPFTIDMYVPAFPLLTTDLNTSASMTQLSLTACLLGLAFGQIIVGSLSDTYGRKKPLIIAISIYLIASLLCALAPSIWVLIFLRFMQGAAGAGGVVIARSCVRDIYSGPQLTKVFAMLMLVMGTAPIIAPIIGGQLLHFFSWRGIFIALFMLGLIIMLSVIWGLPETLSIQHRSKGGLKNNLTIFKGLFVDRSFMGFAFIQGLVSGAMFAYIAGSSFVFQDIYNVTPQGYSLIFAVNAIGIITASQITGRLAGKVNEMTILKFGLLSATIGSITLLIVFLIGTSIEFVLIPLFFVVSSVGIVNPTCTSLAMQSKGNSAGSASALLGLLQYAFGGLVAPIVGIAGSQNVLPLGIVIAACEVLAITCYFMIVRLNYTVTYTEKLNL</sequence>
<keyword evidence="6 8" id="KW-1133">Transmembrane helix</keyword>
<evidence type="ECO:0000313" key="10">
    <source>
        <dbReference type="EMBL" id="MBM7570173.1"/>
    </source>
</evidence>
<comment type="caution">
    <text evidence="8">Lacks conserved residue(s) required for the propagation of feature annotation.</text>
</comment>
<feature type="transmembrane region" description="Helical" evidence="8">
    <location>
        <begin position="349"/>
        <end position="369"/>
    </location>
</feature>
<comment type="subcellular location">
    <subcellularLocation>
        <location evidence="1 8">Cell membrane</location>
        <topology evidence="1 8">Multi-pass membrane protein</topology>
    </subcellularLocation>
</comment>
<dbReference type="CDD" id="cd17320">
    <property type="entry name" value="MFS_MdfA_MDR_like"/>
    <property type="match status" value="1"/>
</dbReference>
<accession>A0ABS2MWM5</accession>
<proteinExistence type="inferred from homology"/>
<dbReference type="SUPFAM" id="SSF103473">
    <property type="entry name" value="MFS general substrate transporter"/>
    <property type="match status" value="1"/>
</dbReference>
<evidence type="ECO:0000256" key="1">
    <source>
        <dbReference type="ARBA" id="ARBA00004651"/>
    </source>
</evidence>
<dbReference type="PROSITE" id="PS50850">
    <property type="entry name" value="MFS"/>
    <property type="match status" value="1"/>
</dbReference>
<feature type="transmembrane region" description="Helical" evidence="8">
    <location>
        <begin position="313"/>
        <end position="337"/>
    </location>
</feature>
<keyword evidence="7 8" id="KW-0472">Membrane</keyword>
<feature type="transmembrane region" description="Helical" evidence="8">
    <location>
        <begin position="140"/>
        <end position="159"/>
    </location>
</feature>
<comment type="similarity">
    <text evidence="2 8">Belongs to the major facilitator superfamily. Bcr/CmlA family.</text>
</comment>
<feature type="transmembrane region" description="Helical" evidence="8">
    <location>
        <begin position="171"/>
        <end position="191"/>
    </location>
</feature>
<evidence type="ECO:0000313" key="11">
    <source>
        <dbReference type="Proteomes" id="UP001296943"/>
    </source>
</evidence>
<evidence type="ECO:0000259" key="9">
    <source>
        <dbReference type="PROSITE" id="PS50850"/>
    </source>
</evidence>
<feature type="domain" description="Major facilitator superfamily (MFS) profile" evidence="9">
    <location>
        <begin position="13"/>
        <end position="400"/>
    </location>
</feature>
<feature type="transmembrane region" description="Helical" evidence="8">
    <location>
        <begin position="286"/>
        <end position="307"/>
    </location>
</feature>
<keyword evidence="4 8" id="KW-1003">Cell membrane</keyword>
<dbReference type="NCBIfam" id="TIGR00710">
    <property type="entry name" value="efflux_Bcr_CflA"/>
    <property type="match status" value="1"/>
</dbReference>
<dbReference type="PANTHER" id="PTHR23502">
    <property type="entry name" value="MAJOR FACILITATOR SUPERFAMILY"/>
    <property type="match status" value="1"/>
</dbReference>
<keyword evidence="11" id="KW-1185">Reference proteome</keyword>
<comment type="caution">
    <text evidence="10">The sequence shown here is derived from an EMBL/GenBank/DDBJ whole genome shotgun (WGS) entry which is preliminary data.</text>
</comment>
<keyword evidence="3 8" id="KW-0813">Transport</keyword>
<feature type="transmembrane region" description="Helical" evidence="8">
    <location>
        <begin position="220"/>
        <end position="244"/>
    </location>
</feature>
<dbReference type="Gene3D" id="1.20.1720.10">
    <property type="entry name" value="Multidrug resistance protein D"/>
    <property type="match status" value="1"/>
</dbReference>
<dbReference type="EMBL" id="JAFBDR010000002">
    <property type="protein sequence ID" value="MBM7570173.1"/>
    <property type="molecule type" value="Genomic_DNA"/>
</dbReference>
<feature type="transmembrane region" description="Helical" evidence="8">
    <location>
        <begin position="375"/>
        <end position="395"/>
    </location>
</feature>
<dbReference type="PANTHER" id="PTHR23502:SF132">
    <property type="entry name" value="POLYAMINE TRANSPORTER 2-RELATED"/>
    <property type="match status" value="1"/>
</dbReference>
<evidence type="ECO:0000256" key="5">
    <source>
        <dbReference type="ARBA" id="ARBA00022692"/>
    </source>
</evidence>
<evidence type="ECO:0000256" key="4">
    <source>
        <dbReference type="ARBA" id="ARBA00022475"/>
    </source>
</evidence>
<dbReference type="Proteomes" id="UP001296943">
    <property type="component" value="Unassembled WGS sequence"/>
</dbReference>
<feature type="transmembrane region" description="Helical" evidence="8">
    <location>
        <begin position="15"/>
        <end position="31"/>
    </location>
</feature>
<dbReference type="InterPro" id="IPR020846">
    <property type="entry name" value="MFS_dom"/>
</dbReference>
<organism evidence="10 11">
    <name type="scientific">Aquibacillus albus</name>
    <dbReference type="NCBI Taxonomy" id="1168171"/>
    <lineage>
        <taxon>Bacteria</taxon>
        <taxon>Bacillati</taxon>
        <taxon>Bacillota</taxon>
        <taxon>Bacilli</taxon>
        <taxon>Bacillales</taxon>
        <taxon>Bacillaceae</taxon>
        <taxon>Aquibacillus</taxon>
    </lineage>
</organism>
<evidence type="ECO:0000256" key="6">
    <source>
        <dbReference type="ARBA" id="ARBA00022989"/>
    </source>
</evidence>
<feature type="transmembrane region" description="Helical" evidence="8">
    <location>
        <begin position="256"/>
        <end position="274"/>
    </location>
</feature>
<dbReference type="InterPro" id="IPR036259">
    <property type="entry name" value="MFS_trans_sf"/>
</dbReference>
<feature type="transmembrane region" description="Helical" evidence="8">
    <location>
        <begin position="51"/>
        <end position="71"/>
    </location>
</feature>
<reference evidence="10 11" key="1">
    <citation type="submission" date="2021-01" db="EMBL/GenBank/DDBJ databases">
        <title>Genomic Encyclopedia of Type Strains, Phase IV (KMG-IV): sequencing the most valuable type-strain genomes for metagenomic binning, comparative biology and taxonomic classification.</title>
        <authorList>
            <person name="Goeker M."/>
        </authorList>
    </citation>
    <scope>NUCLEOTIDE SEQUENCE [LARGE SCALE GENOMIC DNA]</scope>
    <source>
        <strain evidence="10 11">DSM 23711</strain>
    </source>
</reference>
<evidence type="ECO:0000256" key="3">
    <source>
        <dbReference type="ARBA" id="ARBA00022448"/>
    </source>
</evidence>
<protein>
    <recommendedName>
        <fullName evidence="8">Bcr/CflA family efflux transporter</fullName>
    </recommendedName>
</protein>
<dbReference type="RefSeq" id="WP_204497600.1">
    <property type="nucleotide sequence ID" value="NZ_JAFBDR010000002.1"/>
</dbReference>
<dbReference type="InterPro" id="IPR011701">
    <property type="entry name" value="MFS"/>
</dbReference>
<evidence type="ECO:0000256" key="7">
    <source>
        <dbReference type="ARBA" id="ARBA00023136"/>
    </source>
</evidence>
<dbReference type="InterPro" id="IPR004812">
    <property type="entry name" value="Efflux_drug-R_Bcr/CmlA"/>
</dbReference>
<keyword evidence="5 8" id="KW-0812">Transmembrane</keyword>
<dbReference type="Pfam" id="PF07690">
    <property type="entry name" value="MFS_1"/>
    <property type="match status" value="1"/>
</dbReference>
<evidence type="ECO:0000256" key="2">
    <source>
        <dbReference type="ARBA" id="ARBA00006236"/>
    </source>
</evidence>
<name>A0ABS2MWM5_9BACI</name>
<evidence type="ECO:0000256" key="8">
    <source>
        <dbReference type="RuleBase" id="RU365088"/>
    </source>
</evidence>
<gene>
    <name evidence="10" type="ORF">JOC48_000651</name>
</gene>